<name>J2JQT1_9ACTN</name>
<dbReference type="PANTHER" id="PTHR42788:SF13">
    <property type="entry name" value="ALIPHATIC SULFONATES IMPORT ATP-BINDING PROTEIN SSUB"/>
    <property type="match status" value="1"/>
</dbReference>
<dbReference type="SUPFAM" id="SSF52540">
    <property type="entry name" value="P-loop containing nucleoside triphosphate hydrolases"/>
    <property type="match status" value="1"/>
</dbReference>
<gene>
    <name evidence="5" type="ORF">SU9_32268</name>
</gene>
<evidence type="ECO:0000259" key="4">
    <source>
        <dbReference type="PROSITE" id="PS50893"/>
    </source>
</evidence>
<dbReference type="GO" id="GO:0016887">
    <property type="term" value="F:ATP hydrolysis activity"/>
    <property type="evidence" value="ECO:0007669"/>
    <property type="project" value="InterPro"/>
</dbReference>
<protein>
    <submittedName>
        <fullName evidence="5">ABC transporter ATP-binding protein</fullName>
    </submittedName>
</protein>
<dbReference type="eggNOG" id="COG1116">
    <property type="taxonomic scope" value="Bacteria"/>
</dbReference>
<dbReference type="CDD" id="cd03293">
    <property type="entry name" value="ABC_NrtD_SsuB_transporters"/>
    <property type="match status" value="1"/>
</dbReference>
<dbReference type="PROSITE" id="PS50893">
    <property type="entry name" value="ABC_TRANSPORTER_2"/>
    <property type="match status" value="1"/>
</dbReference>
<dbReference type="GO" id="GO:0005524">
    <property type="term" value="F:ATP binding"/>
    <property type="evidence" value="ECO:0007669"/>
    <property type="project" value="UniProtKB-KW"/>
</dbReference>
<dbReference type="Gene3D" id="3.40.50.300">
    <property type="entry name" value="P-loop containing nucleotide triphosphate hydrolases"/>
    <property type="match status" value="1"/>
</dbReference>
<reference evidence="5" key="1">
    <citation type="journal article" date="2012" name="J. Bacteriol.">
        <title>Genome Sequence of Streptomyces auratus Strain AGR0001, a Phoslactomycin-Producing Actinomycete.</title>
        <authorList>
            <person name="Han X."/>
            <person name="Li M."/>
            <person name="Ding Z."/>
            <person name="Zhao J."/>
            <person name="Ji K."/>
            <person name="Wen M."/>
            <person name="Lu T."/>
        </authorList>
    </citation>
    <scope>NUCLEOTIDE SEQUENCE [LARGE SCALE GENOMIC DNA]</scope>
    <source>
        <strain evidence="5">AGR0001</strain>
    </source>
</reference>
<dbReference type="InterPro" id="IPR017871">
    <property type="entry name" value="ABC_transporter-like_CS"/>
</dbReference>
<proteinExistence type="predicted"/>
<dbReference type="InterPro" id="IPR027417">
    <property type="entry name" value="P-loop_NTPase"/>
</dbReference>
<dbReference type="PATRIC" id="fig|1160718.3.peg.6523"/>
<dbReference type="HOGENOM" id="CLU_000604_1_22_11"/>
<dbReference type="InterPro" id="IPR003439">
    <property type="entry name" value="ABC_transporter-like_ATP-bd"/>
</dbReference>
<evidence type="ECO:0000256" key="2">
    <source>
        <dbReference type="ARBA" id="ARBA00022741"/>
    </source>
</evidence>
<dbReference type="PROSITE" id="PS00211">
    <property type="entry name" value="ABC_TRANSPORTER_1"/>
    <property type="match status" value="1"/>
</dbReference>
<sequence length="298" mass="30983">MAAADGGRPGPARGRAGAVAAGPRAVGGILMTDTEISPAAPAQSTAPGLRLTLTGAALGRPGAPVLHGLDLDVAAGEILTVVGPSGCGKSTLLRTLAGLLPLLDGRLSQDGEPVEGPAADRALVFQEDALLPWRTLRANVELPLAIRGVARAQRRARADDWVARVGLTEHATRLPHQVSGGQRQRAQLARALAGQPRAVLMDEPFGALDAQTRAGMQQLLVTALSGTRATVVFVTHDVDEALFLGDRVVLLGTGRVLDVPRPRVREAHAEPATAALRREVLASLDGRTEARPGVRRTA</sequence>
<keyword evidence="3 5" id="KW-0067">ATP-binding</keyword>
<comment type="caution">
    <text evidence="5">The sequence shown here is derived from an EMBL/GenBank/DDBJ whole genome shotgun (WGS) entry which is preliminary data.</text>
</comment>
<evidence type="ECO:0000256" key="3">
    <source>
        <dbReference type="ARBA" id="ARBA00022840"/>
    </source>
</evidence>
<evidence type="ECO:0000256" key="1">
    <source>
        <dbReference type="ARBA" id="ARBA00022448"/>
    </source>
</evidence>
<dbReference type="SMART" id="SM00382">
    <property type="entry name" value="AAA"/>
    <property type="match status" value="1"/>
</dbReference>
<accession>J2JQT1</accession>
<dbReference type="PANTHER" id="PTHR42788">
    <property type="entry name" value="TAURINE IMPORT ATP-BINDING PROTEIN-RELATED"/>
    <property type="match status" value="1"/>
</dbReference>
<dbReference type="InterPro" id="IPR003593">
    <property type="entry name" value="AAA+_ATPase"/>
</dbReference>
<dbReference type="InterPro" id="IPR050166">
    <property type="entry name" value="ABC_transporter_ATP-bind"/>
</dbReference>
<evidence type="ECO:0000313" key="5">
    <source>
        <dbReference type="EMBL" id="EJJ02773.1"/>
    </source>
</evidence>
<dbReference type="AlphaFoldDB" id="J2JQT1"/>
<dbReference type="EMBL" id="AJGV01000207">
    <property type="protein sequence ID" value="EJJ02773.1"/>
    <property type="molecule type" value="Genomic_DNA"/>
</dbReference>
<dbReference type="Pfam" id="PF00005">
    <property type="entry name" value="ABC_tran"/>
    <property type="match status" value="1"/>
</dbReference>
<keyword evidence="1" id="KW-0813">Transport</keyword>
<dbReference type="STRING" id="1160718.SU9_32268"/>
<keyword evidence="2" id="KW-0547">Nucleotide-binding</keyword>
<feature type="domain" description="ABC transporter" evidence="4">
    <location>
        <begin position="49"/>
        <end position="278"/>
    </location>
</feature>
<organism evidence="5">
    <name type="scientific">Streptomyces auratus AGR0001</name>
    <dbReference type="NCBI Taxonomy" id="1160718"/>
    <lineage>
        <taxon>Bacteria</taxon>
        <taxon>Bacillati</taxon>
        <taxon>Actinomycetota</taxon>
        <taxon>Actinomycetes</taxon>
        <taxon>Kitasatosporales</taxon>
        <taxon>Streptomycetaceae</taxon>
        <taxon>Streptomyces</taxon>
    </lineage>
</organism>